<evidence type="ECO:0000256" key="4">
    <source>
        <dbReference type="ARBA" id="ARBA00022676"/>
    </source>
</evidence>
<keyword evidence="7" id="KW-0472">Membrane</keyword>
<evidence type="ECO:0000256" key="6">
    <source>
        <dbReference type="ARBA" id="ARBA00023034"/>
    </source>
</evidence>
<dbReference type="Pfam" id="PF00852">
    <property type="entry name" value="Glyco_transf_10"/>
    <property type="match status" value="1"/>
</dbReference>
<dbReference type="PANTHER" id="PTHR48438:SF1">
    <property type="entry name" value="ALPHA-(1,3)-FUCOSYLTRANSFERASE C-RELATED"/>
    <property type="match status" value="1"/>
</dbReference>
<keyword evidence="9" id="KW-1185">Reference proteome</keyword>
<evidence type="ECO:0000313" key="10">
    <source>
        <dbReference type="RefSeq" id="XP_005105288.1"/>
    </source>
</evidence>
<organism evidence="9 10">
    <name type="scientific">Aplysia californica</name>
    <name type="common">California sea hare</name>
    <dbReference type="NCBI Taxonomy" id="6500"/>
    <lineage>
        <taxon>Eukaryota</taxon>
        <taxon>Metazoa</taxon>
        <taxon>Spiralia</taxon>
        <taxon>Lophotrochozoa</taxon>
        <taxon>Mollusca</taxon>
        <taxon>Gastropoda</taxon>
        <taxon>Heterobranchia</taxon>
        <taxon>Euthyneura</taxon>
        <taxon>Tectipleura</taxon>
        <taxon>Aplysiida</taxon>
        <taxon>Aplysioidea</taxon>
        <taxon>Aplysiidae</taxon>
        <taxon>Aplysia</taxon>
    </lineage>
</organism>
<dbReference type="Proteomes" id="UP000694888">
    <property type="component" value="Unplaced"/>
</dbReference>
<keyword evidence="7" id="KW-0812">Transmembrane</keyword>
<dbReference type="EC" id="2.4.1.-" evidence="7"/>
<reference evidence="10" key="1">
    <citation type="submission" date="2025-08" db="UniProtKB">
        <authorList>
            <consortium name="RefSeq"/>
        </authorList>
    </citation>
    <scope>IDENTIFICATION</scope>
</reference>
<dbReference type="InterPro" id="IPR055270">
    <property type="entry name" value="Glyco_tran_10_C"/>
</dbReference>
<gene>
    <name evidence="10" type="primary">LOC101848306</name>
</gene>
<evidence type="ECO:0000256" key="2">
    <source>
        <dbReference type="ARBA" id="ARBA00004922"/>
    </source>
</evidence>
<keyword evidence="6 7" id="KW-0333">Golgi apparatus</keyword>
<evidence type="ECO:0000256" key="7">
    <source>
        <dbReference type="RuleBase" id="RU003832"/>
    </source>
</evidence>
<evidence type="ECO:0000256" key="3">
    <source>
        <dbReference type="ARBA" id="ARBA00008919"/>
    </source>
</evidence>
<sequence>MRSWLLYTKEPPVFQRFDHLLRRDFLNAFNWTRTVFPDSTFKGVYGVLKERPLPKKDYGKKRGCLCSKIFYLSFENSLCEEYVTEKFFNIFEEVDVIPVVRGGARYEKLLPPGSFINAKDFDSAEQLGKYLRVLANDKTKYISMLKKKNRYTLGEYPKQKFPCEICKALNLGEPKNVYRDVYGWMWSHCWEPLDV</sequence>
<evidence type="ECO:0000259" key="8">
    <source>
        <dbReference type="Pfam" id="PF00852"/>
    </source>
</evidence>
<keyword evidence="4 7" id="KW-0328">Glycosyltransferase</keyword>
<dbReference type="Gene3D" id="3.40.50.11660">
    <property type="entry name" value="Glycosyl transferase family 10, C-terminal domain"/>
    <property type="match status" value="1"/>
</dbReference>
<name>A0ABM0JZM8_APLCA</name>
<protein>
    <recommendedName>
        <fullName evidence="7">Fucosyltransferase</fullName>
        <ecNumber evidence="7">2.4.1.-</ecNumber>
    </recommendedName>
</protein>
<feature type="domain" description="Fucosyltransferase C-terminal" evidence="8">
    <location>
        <begin position="66"/>
        <end position="184"/>
    </location>
</feature>
<comment type="subcellular location">
    <subcellularLocation>
        <location evidence="1">Golgi apparatus membrane</location>
        <topology evidence="1">Single-pass type II membrane protein</topology>
    </subcellularLocation>
    <subcellularLocation>
        <location evidence="7">Golgi apparatus</location>
        <location evidence="7">Golgi stack membrane</location>
        <topology evidence="7">Single-pass type II membrane protein</topology>
    </subcellularLocation>
</comment>
<evidence type="ECO:0000256" key="5">
    <source>
        <dbReference type="ARBA" id="ARBA00022679"/>
    </source>
</evidence>
<comment type="similarity">
    <text evidence="3 7">Belongs to the glycosyltransferase 10 family.</text>
</comment>
<dbReference type="InterPro" id="IPR001503">
    <property type="entry name" value="Glyco_trans_10"/>
</dbReference>
<dbReference type="InterPro" id="IPR038577">
    <property type="entry name" value="GT10-like_C_sf"/>
</dbReference>
<evidence type="ECO:0000313" key="9">
    <source>
        <dbReference type="Proteomes" id="UP000694888"/>
    </source>
</evidence>
<comment type="pathway">
    <text evidence="2">Protein modification; protein glycosylation.</text>
</comment>
<dbReference type="SUPFAM" id="SSF53756">
    <property type="entry name" value="UDP-Glycosyltransferase/glycogen phosphorylase"/>
    <property type="match status" value="1"/>
</dbReference>
<keyword evidence="5 7" id="KW-0808">Transferase</keyword>
<dbReference type="GeneID" id="101848306"/>
<proteinExistence type="inferred from homology"/>
<evidence type="ECO:0000256" key="1">
    <source>
        <dbReference type="ARBA" id="ARBA00004323"/>
    </source>
</evidence>
<accession>A0ABM0JZM8</accession>
<dbReference type="PANTHER" id="PTHR48438">
    <property type="entry name" value="ALPHA-(1,3)-FUCOSYLTRANSFERASE C-RELATED"/>
    <property type="match status" value="1"/>
</dbReference>
<dbReference type="RefSeq" id="XP_005105288.1">
    <property type="nucleotide sequence ID" value="XM_005105231.1"/>
</dbReference>